<feature type="compositionally biased region" description="Pro residues" evidence="1">
    <location>
        <begin position="1139"/>
        <end position="1153"/>
    </location>
</feature>
<feature type="compositionally biased region" description="Low complexity" evidence="1">
    <location>
        <begin position="1120"/>
        <end position="1138"/>
    </location>
</feature>
<feature type="compositionally biased region" description="Basic residues" evidence="1">
    <location>
        <begin position="66"/>
        <end position="100"/>
    </location>
</feature>
<dbReference type="Proteomes" id="UP000492821">
    <property type="component" value="Unassembled WGS sequence"/>
</dbReference>
<feature type="domain" description="Microspherule protein N-terminal" evidence="2">
    <location>
        <begin position="168"/>
        <end position="315"/>
    </location>
</feature>
<feature type="compositionally biased region" description="Basic residues" evidence="1">
    <location>
        <begin position="1062"/>
        <end position="1076"/>
    </location>
</feature>
<proteinExistence type="predicted"/>
<accession>A0A7E4ZVD8</accession>
<evidence type="ECO:0000256" key="1">
    <source>
        <dbReference type="SAM" id="MobiDB-lite"/>
    </source>
</evidence>
<dbReference type="PANTHER" id="PTHR13233:SF0">
    <property type="entry name" value="MICROSPHERULE PROTEIN 1"/>
    <property type="match status" value="1"/>
</dbReference>
<keyword evidence="3" id="KW-1185">Reference proteome</keyword>
<dbReference type="Pfam" id="PF13325">
    <property type="entry name" value="MCRS_N"/>
    <property type="match status" value="1"/>
</dbReference>
<feature type="compositionally biased region" description="Basic residues" evidence="1">
    <location>
        <begin position="764"/>
        <end position="773"/>
    </location>
</feature>
<dbReference type="GO" id="GO:0002151">
    <property type="term" value="F:G-quadruplex RNA binding"/>
    <property type="evidence" value="ECO:0007669"/>
    <property type="project" value="InterPro"/>
</dbReference>
<dbReference type="InterPro" id="IPR037912">
    <property type="entry name" value="MCRS1"/>
</dbReference>
<feature type="region of interest" description="Disordered" evidence="1">
    <location>
        <begin position="1011"/>
        <end position="1178"/>
    </location>
</feature>
<dbReference type="GO" id="GO:0045944">
    <property type="term" value="P:positive regulation of transcription by RNA polymerase II"/>
    <property type="evidence" value="ECO:0007669"/>
    <property type="project" value="TreeGrafter"/>
</dbReference>
<dbReference type="GO" id="GO:0071339">
    <property type="term" value="C:MLL1 complex"/>
    <property type="evidence" value="ECO:0007669"/>
    <property type="project" value="InterPro"/>
</dbReference>
<organism evidence="3 4">
    <name type="scientific">Panagrellus redivivus</name>
    <name type="common">Microworm</name>
    <dbReference type="NCBI Taxonomy" id="6233"/>
    <lineage>
        <taxon>Eukaryota</taxon>
        <taxon>Metazoa</taxon>
        <taxon>Ecdysozoa</taxon>
        <taxon>Nematoda</taxon>
        <taxon>Chromadorea</taxon>
        <taxon>Rhabditida</taxon>
        <taxon>Tylenchina</taxon>
        <taxon>Panagrolaimomorpha</taxon>
        <taxon>Panagrolaimoidea</taxon>
        <taxon>Panagrolaimidae</taxon>
        <taxon>Panagrellus</taxon>
    </lineage>
</organism>
<dbReference type="GO" id="GO:0044545">
    <property type="term" value="C:NSL complex"/>
    <property type="evidence" value="ECO:0007669"/>
    <property type="project" value="TreeGrafter"/>
</dbReference>
<sequence length="1178" mass="130505">MPLPKTGKQAMIKSILSLLDPLKPPPLPLIAYQQMDGPTLEPINDFGKASVSPVPRCSIILDNHPRKTGKSVKPVAKSRKTKKGKKKKKVRRSQKRRKAPKLAENIQLHIKLSNEVQISQPSHETRALELRNFDFEQDAKFAQDARRRLYTPKSKRKQELYEQTFINWRPVDDFMLLSSMINVNDLDVVRRCAGFTRPFLPEEIKMRWDMFVVDDITRKHMMSRFNMLSADHKSLIWMDLPFSLAEMEVLSAVSPYAGPTRQDFNVLRTSFPEVFPKYRTAGAIEVQWKWMLSVGMLEHCFKSERIKTMKSTITFLKPKSTRADDEAATSKSTGCNCKDVVYPENDFSYDGFEDYEIPPVFPSNVPVVKPDSSEIKARLYGLNPESPPSTEAVSHGVTRMEIDIAKQITAEDLAIPSRTVEETMAPELPFSINALQLLGKLNLPSCHFQGFSKKYPVTEFRFFIGRAYPWARPPVDLYDEGESLKIAPKQALVEFCRFTGKFKIRNHGKYEIRVNRSPLPQGGICALPIGSILEFHRCVLFFNAGIACDDSPSKYPYANEDYFNDRVWKEKLTIVPRGKVLPMYYQPETSTKAVDADPEVTFEKDVKSVVDDLVSNVVATERVGCVRHGGPTAPPHHDTRWNIERVRTNFSRRLGVSERPELKLLPMSSVSEDPVEPEPIQEVPPSPPKPVPTLPPLEAFKIDPSPEPSSSVVENHQPKDETPIEPVTKPTKTRKTKEPKEKKPRKVREKKIKPPKPPKEPKEKKPRIRKPRPPKAATYQPPGQFFHAPMFTGQGSHAPMFTGQGGRPLEAPFISTAAPVTFHTLSTSTTMLNQPRQPTVLRRIVAPNSTSSIPPGFVPLSTYTVSQIPRPISSLILPSPRQPTPIQRQPEPVVIMPRGQARPMPSPVVMTSASRIPVPRIQRPMPIIVTTSATMPSTPMTTHTVRTITVPRPVRNPNSMTQSIPVIQGQPRPPIRIITRPPNPSGFAPLRCAPPRVPSNVVFLKPTQRPRVVAPATSGPRPAAPAGASKPGPSSVASTSKSGPAKPATQKPGTKQGPASKTKAKSPTKSVQRRPPARPGAAKASKPPLPPAKTVAALVKPPPPPKAAAASAKPPPPPKAAAASTKPSPPSTAVTSAPNQPPVPSEPATAEPPPVKRRPGRPRKYPIGEEPDAKRPKK</sequence>
<feature type="compositionally biased region" description="Low complexity" evidence="1">
    <location>
        <begin position="964"/>
        <end position="974"/>
    </location>
</feature>
<name>A0A7E4ZVD8_PANRE</name>
<evidence type="ECO:0000313" key="4">
    <source>
        <dbReference type="WBParaSite" id="Pan_g19553.t1"/>
    </source>
</evidence>
<feature type="region of interest" description="Disordered" evidence="1">
    <location>
        <begin position="951"/>
        <end position="974"/>
    </location>
</feature>
<feature type="region of interest" description="Disordered" evidence="1">
    <location>
        <begin position="664"/>
        <end position="781"/>
    </location>
</feature>
<dbReference type="AlphaFoldDB" id="A0A7E4ZVD8"/>
<dbReference type="WBParaSite" id="Pan_g19553.t1">
    <property type="protein sequence ID" value="Pan_g19553.t1"/>
    <property type="gene ID" value="Pan_g19553"/>
</dbReference>
<reference evidence="4" key="2">
    <citation type="submission" date="2020-10" db="UniProtKB">
        <authorList>
            <consortium name="WormBaseParasite"/>
        </authorList>
    </citation>
    <scope>IDENTIFICATION</scope>
</reference>
<dbReference type="PANTHER" id="PTHR13233">
    <property type="entry name" value="MICROSPHERULE PROTEIN 1"/>
    <property type="match status" value="1"/>
</dbReference>
<evidence type="ECO:0000259" key="2">
    <source>
        <dbReference type="Pfam" id="PF13325"/>
    </source>
</evidence>
<evidence type="ECO:0000313" key="3">
    <source>
        <dbReference type="Proteomes" id="UP000492821"/>
    </source>
</evidence>
<feature type="compositionally biased region" description="Low complexity" evidence="1">
    <location>
        <begin position="1077"/>
        <end position="1099"/>
    </location>
</feature>
<dbReference type="GO" id="GO:0031011">
    <property type="term" value="C:Ino80 complex"/>
    <property type="evidence" value="ECO:0007669"/>
    <property type="project" value="InterPro"/>
</dbReference>
<feature type="compositionally biased region" description="Low complexity" evidence="1">
    <location>
        <begin position="1014"/>
        <end position="1038"/>
    </location>
</feature>
<feature type="compositionally biased region" description="Basic residues" evidence="1">
    <location>
        <begin position="742"/>
        <end position="756"/>
    </location>
</feature>
<dbReference type="InterPro" id="IPR025999">
    <property type="entry name" value="MCRS_N"/>
</dbReference>
<feature type="compositionally biased region" description="Basic residues" evidence="1">
    <location>
        <begin position="1155"/>
        <end position="1164"/>
    </location>
</feature>
<feature type="region of interest" description="Disordered" evidence="1">
    <location>
        <begin position="60"/>
        <end position="102"/>
    </location>
</feature>
<feature type="compositionally biased region" description="Pro residues" evidence="1">
    <location>
        <begin position="682"/>
        <end position="695"/>
    </location>
</feature>
<reference evidence="3" key="1">
    <citation type="journal article" date="2013" name="Genetics">
        <title>The draft genome and transcriptome of Panagrellus redivivus are shaped by the harsh demands of a free-living lifestyle.</title>
        <authorList>
            <person name="Srinivasan J."/>
            <person name="Dillman A.R."/>
            <person name="Macchietto M.G."/>
            <person name="Heikkinen L."/>
            <person name="Lakso M."/>
            <person name="Fracchia K.M."/>
            <person name="Antoshechkin I."/>
            <person name="Mortazavi A."/>
            <person name="Wong G."/>
            <person name="Sternberg P.W."/>
        </authorList>
    </citation>
    <scope>NUCLEOTIDE SEQUENCE [LARGE SCALE GENOMIC DNA]</scope>
    <source>
        <strain evidence="3">MT8872</strain>
    </source>
</reference>
<protein>
    <submittedName>
        <fullName evidence="4">MCRS_N domain-containing protein</fullName>
    </submittedName>
</protein>